<comment type="catalytic activity">
    <reaction evidence="2">
        <text>a secondary aliphatic amine + O2 + H2O = a primary amine + an aldehyde + H2O2</text>
        <dbReference type="Rhea" id="RHEA:26414"/>
        <dbReference type="ChEBI" id="CHEBI:15377"/>
        <dbReference type="ChEBI" id="CHEBI:15379"/>
        <dbReference type="ChEBI" id="CHEBI:16240"/>
        <dbReference type="ChEBI" id="CHEBI:17478"/>
        <dbReference type="ChEBI" id="CHEBI:58855"/>
        <dbReference type="ChEBI" id="CHEBI:65296"/>
        <dbReference type="EC" id="1.4.3.4"/>
    </reaction>
</comment>
<proteinExistence type="predicted"/>
<evidence type="ECO:0000259" key="3">
    <source>
        <dbReference type="Pfam" id="PF01593"/>
    </source>
</evidence>
<dbReference type="EMBL" id="JAGRRH010000051">
    <property type="protein sequence ID" value="KAG7338695.1"/>
    <property type="molecule type" value="Genomic_DNA"/>
</dbReference>
<dbReference type="Proteomes" id="UP000693970">
    <property type="component" value="Unassembled WGS sequence"/>
</dbReference>
<reference evidence="5" key="1">
    <citation type="journal article" date="2021" name="Sci. Rep.">
        <title>Diploid genomic architecture of Nitzschia inconspicua, an elite biomass production diatom.</title>
        <authorList>
            <person name="Oliver A."/>
            <person name="Podell S."/>
            <person name="Pinowska A."/>
            <person name="Traller J.C."/>
            <person name="Smith S.R."/>
            <person name="McClure R."/>
            <person name="Beliaev A."/>
            <person name="Bohutskyi P."/>
            <person name="Hill E.A."/>
            <person name="Rabines A."/>
            <person name="Zheng H."/>
            <person name="Allen L.Z."/>
            <person name="Kuo A."/>
            <person name="Grigoriev I.V."/>
            <person name="Allen A.E."/>
            <person name="Hazlebeck D."/>
            <person name="Allen E.E."/>
        </authorList>
    </citation>
    <scope>NUCLEOTIDE SEQUENCE</scope>
    <source>
        <strain evidence="5">Hildebrandi</strain>
    </source>
</reference>
<dbReference type="Pfam" id="PF01593">
    <property type="entry name" value="Amino_oxidase"/>
    <property type="match status" value="1"/>
</dbReference>
<evidence type="ECO:0000313" key="5">
    <source>
        <dbReference type="EMBL" id="KAG7364096.1"/>
    </source>
</evidence>
<accession>A0A9K3LPD0</accession>
<dbReference type="EC" id="1.4.3.4" evidence="1"/>
<dbReference type="InterPro" id="IPR050703">
    <property type="entry name" value="Flavin_MAO"/>
</dbReference>
<dbReference type="EMBL" id="JAGRRH010000009">
    <property type="protein sequence ID" value="KAG7364096.1"/>
    <property type="molecule type" value="Genomic_DNA"/>
</dbReference>
<protein>
    <recommendedName>
        <fullName evidence="1">monoamine oxidase</fullName>
        <ecNumber evidence="1">1.4.3.4</ecNumber>
    </recommendedName>
</protein>
<evidence type="ECO:0000313" key="6">
    <source>
        <dbReference type="Proteomes" id="UP000693970"/>
    </source>
</evidence>
<sequence>MMEQDKNDETSSFLPWSVNANEQNLQPSNSSGEEKIWDVIILGAGQAGMAAAHRLVFEHEQQHQALRLLILEASDHVGGRTRNFDLSTGQKDVISDDVIEMGGTWLSPEHSAVLDLCQQQLGLEVFKASFLSEPSQQLGTIHQKERITNNNDPKSRPREDPFEFPWWFLGPDYSDEEMERLGRIVVHQSGIENDSTKTVAVSNPIEFLESFNLETIQQLEKVGIAIESDTASAFDTTNEYVNVWELPAVGIHWHELDSASTAKERSFLSRNSVHQGPPLLTELNARNILRGVVHNKNADEPDNVSYLYNLISWSGANSKGPDMEFRVRGGTQAIPLTIAKNLKEDSGRHEVKLNLDSPVKSVQRNSSSIGGAESDSFFLVTTNTGEIYRSKTLLVTGSPAALREIQFGTGESSLLPRIQTALLSPESSPMGRCLKFCAIYHRGPWWRKFNLQGDIISSGLPKELSVEVNSTDGCEADFVPLFSYCFDVSPYSRKFGVLCCFVEGVAYDDFQRFTIDERKSKMTDFVKLSFEKFLKETASYHDDSLQRSLWVPDDFACFEWGAKTSFIGGAYTSYFPPRVLTRLDHWQGYQQVEKSHNLFWAGADYHAGYGNGYIEGAVRGGQRAADLILERLSDPGTA</sequence>
<dbReference type="GO" id="GO:0097621">
    <property type="term" value="F:monoamine oxidase activity"/>
    <property type="evidence" value="ECO:0007669"/>
    <property type="project" value="UniProtKB-EC"/>
</dbReference>
<dbReference type="OrthoDB" id="46130at2759"/>
<reference evidence="5" key="2">
    <citation type="submission" date="2021-04" db="EMBL/GenBank/DDBJ databases">
        <authorList>
            <person name="Podell S."/>
        </authorList>
    </citation>
    <scope>NUCLEOTIDE SEQUENCE</scope>
    <source>
        <strain evidence="5">Hildebrandi</strain>
    </source>
</reference>
<dbReference type="PANTHER" id="PTHR43563">
    <property type="entry name" value="AMINE OXIDASE"/>
    <property type="match status" value="1"/>
</dbReference>
<keyword evidence="6" id="KW-1185">Reference proteome</keyword>
<evidence type="ECO:0000256" key="2">
    <source>
        <dbReference type="ARBA" id="ARBA00048448"/>
    </source>
</evidence>
<gene>
    <name evidence="4" type="ORF">IV203_006331</name>
    <name evidence="5" type="ORF">IV203_037298</name>
</gene>
<feature type="domain" description="Amine oxidase" evidence="3">
    <location>
        <begin position="47"/>
        <end position="629"/>
    </location>
</feature>
<dbReference type="PANTHER" id="PTHR43563:SF1">
    <property type="entry name" value="AMINE OXIDASE [FLAVIN-CONTAINING] B"/>
    <property type="match status" value="1"/>
</dbReference>
<dbReference type="InterPro" id="IPR002937">
    <property type="entry name" value="Amino_oxidase"/>
</dbReference>
<comment type="caution">
    <text evidence="5">The sequence shown here is derived from an EMBL/GenBank/DDBJ whole genome shotgun (WGS) entry which is preliminary data.</text>
</comment>
<name>A0A9K3LPD0_9STRA</name>
<evidence type="ECO:0000313" key="4">
    <source>
        <dbReference type="EMBL" id="KAG7338695.1"/>
    </source>
</evidence>
<evidence type="ECO:0000256" key="1">
    <source>
        <dbReference type="ARBA" id="ARBA00012804"/>
    </source>
</evidence>
<organism evidence="5 6">
    <name type="scientific">Nitzschia inconspicua</name>
    <dbReference type="NCBI Taxonomy" id="303405"/>
    <lineage>
        <taxon>Eukaryota</taxon>
        <taxon>Sar</taxon>
        <taxon>Stramenopiles</taxon>
        <taxon>Ochrophyta</taxon>
        <taxon>Bacillariophyta</taxon>
        <taxon>Bacillariophyceae</taxon>
        <taxon>Bacillariophycidae</taxon>
        <taxon>Bacillariales</taxon>
        <taxon>Bacillariaceae</taxon>
        <taxon>Nitzschia</taxon>
    </lineage>
</organism>
<dbReference type="AlphaFoldDB" id="A0A9K3LPD0"/>